<accession>A0ABX0TJG2</accession>
<feature type="region of interest" description="Disordered" evidence="1">
    <location>
        <begin position="92"/>
        <end position="117"/>
    </location>
</feature>
<keyword evidence="3" id="KW-1185">Reference proteome</keyword>
<organism evidence="2 3">
    <name type="scientific">Paenarthrobacter ilicis</name>
    <dbReference type="NCBI Taxonomy" id="43665"/>
    <lineage>
        <taxon>Bacteria</taxon>
        <taxon>Bacillati</taxon>
        <taxon>Actinomycetota</taxon>
        <taxon>Actinomycetes</taxon>
        <taxon>Micrococcales</taxon>
        <taxon>Micrococcaceae</taxon>
        <taxon>Paenarthrobacter</taxon>
    </lineage>
</organism>
<evidence type="ECO:0000256" key="1">
    <source>
        <dbReference type="SAM" id="MobiDB-lite"/>
    </source>
</evidence>
<evidence type="ECO:0000313" key="3">
    <source>
        <dbReference type="Proteomes" id="UP000802392"/>
    </source>
</evidence>
<comment type="caution">
    <text evidence="2">The sequence shown here is derived from an EMBL/GenBank/DDBJ whole genome shotgun (WGS) entry which is preliminary data.</text>
</comment>
<dbReference type="RefSeq" id="WP_239528881.1">
    <property type="nucleotide sequence ID" value="NZ_BAAAVO010000002.1"/>
</dbReference>
<dbReference type="EMBL" id="JAAOZD010000005">
    <property type="protein sequence ID" value="NIJ02274.1"/>
    <property type="molecule type" value="Genomic_DNA"/>
</dbReference>
<protein>
    <submittedName>
        <fullName evidence="2">Uncharacterized protein</fullName>
    </submittedName>
</protein>
<proteinExistence type="predicted"/>
<gene>
    <name evidence="2" type="ORF">FHR86_002615</name>
</gene>
<dbReference type="Proteomes" id="UP000802392">
    <property type="component" value="Unassembled WGS sequence"/>
</dbReference>
<name>A0ABX0TJG2_9MICC</name>
<evidence type="ECO:0000313" key="2">
    <source>
        <dbReference type="EMBL" id="NIJ02274.1"/>
    </source>
</evidence>
<reference evidence="2 3" key="1">
    <citation type="submission" date="2020-03" db="EMBL/GenBank/DDBJ databases">
        <title>Genomic Encyclopedia of Type Strains, Phase III (KMG-III): the genomes of soil and plant-associated and newly described type strains.</title>
        <authorList>
            <person name="Whitman W."/>
        </authorList>
    </citation>
    <scope>NUCLEOTIDE SEQUENCE [LARGE SCALE GENOMIC DNA]</scope>
    <source>
        <strain evidence="2 3">CECT 4207</strain>
    </source>
</reference>
<sequence length="117" mass="12870">MTRTAFQRVSLIPEAEAACINTEVIQMRAELETVDNNGQDNGRANASIIKRLEKAVLAQEKTLKAKLDTPADPASASRKPALSTSLWTSCTTTRTWKHRRTSPAPRSQAQPAHPIFT</sequence>